<feature type="region of interest" description="Disordered" evidence="1">
    <location>
        <begin position="35"/>
        <end position="94"/>
    </location>
</feature>
<evidence type="ECO:0000313" key="3">
    <source>
        <dbReference type="Proteomes" id="UP000799779"/>
    </source>
</evidence>
<proteinExistence type="predicted"/>
<dbReference type="AlphaFoldDB" id="A0A6A5WB10"/>
<sequence>MNKREDKNRLKYGFPCPFSTLSASTLPPSLSPLLLLPKAGFRPTRKGKQERKKERRKVVKKLKRRLSAHLRSSTNPNTKETPKMHLPGPGPTQYLSRIETRAMLANKTKNKENPSNSLEKEKKRSVHQHPQYTIYTDSEDSHTQRRLCREGRKDTWFSQAPIPSISLTKEIPKEPKRKPEAKQPARRNCTVLNLNLRERKGEEEKRLERPFSALHKRWREIKIPKPT</sequence>
<protein>
    <submittedName>
        <fullName evidence="2">Uncharacterized protein</fullName>
    </submittedName>
</protein>
<gene>
    <name evidence="2" type="ORF">P154DRAFT_365061</name>
</gene>
<name>A0A6A5WB10_9PLEO</name>
<organism evidence="2 3">
    <name type="scientific">Amniculicola lignicola CBS 123094</name>
    <dbReference type="NCBI Taxonomy" id="1392246"/>
    <lineage>
        <taxon>Eukaryota</taxon>
        <taxon>Fungi</taxon>
        <taxon>Dikarya</taxon>
        <taxon>Ascomycota</taxon>
        <taxon>Pezizomycotina</taxon>
        <taxon>Dothideomycetes</taxon>
        <taxon>Pleosporomycetidae</taxon>
        <taxon>Pleosporales</taxon>
        <taxon>Amniculicolaceae</taxon>
        <taxon>Amniculicola</taxon>
    </lineage>
</organism>
<accession>A0A6A5WB10</accession>
<evidence type="ECO:0000313" key="2">
    <source>
        <dbReference type="EMBL" id="KAF1994796.1"/>
    </source>
</evidence>
<evidence type="ECO:0000256" key="1">
    <source>
        <dbReference type="SAM" id="MobiDB-lite"/>
    </source>
</evidence>
<dbReference type="EMBL" id="ML977651">
    <property type="protein sequence ID" value="KAF1994796.1"/>
    <property type="molecule type" value="Genomic_DNA"/>
</dbReference>
<feature type="region of interest" description="Disordered" evidence="1">
    <location>
        <begin position="106"/>
        <end position="131"/>
    </location>
</feature>
<keyword evidence="3" id="KW-1185">Reference proteome</keyword>
<feature type="compositionally biased region" description="Polar residues" evidence="1">
    <location>
        <begin position="70"/>
        <end position="79"/>
    </location>
</feature>
<dbReference type="Proteomes" id="UP000799779">
    <property type="component" value="Unassembled WGS sequence"/>
</dbReference>
<reference evidence="2" key="1">
    <citation type="journal article" date="2020" name="Stud. Mycol.">
        <title>101 Dothideomycetes genomes: a test case for predicting lifestyles and emergence of pathogens.</title>
        <authorList>
            <person name="Haridas S."/>
            <person name="Albert R."/>
            <person name="Binder M."/>
            <person name="Bloem J."/>
            <person name="Labutti K."/>
            <person name="Salamov A."/>
            <person name="Andreopoulos B."/>
            <person name="Baker S."/>
            <person name="Barry K."/>
            <person name="Bills G."/>
            <person name="Bluhm B."/>
            <person name="Cannon C."/>
            <person name="Castanera R."/>
            <person name="Culley D."/>
            <person name="Daum C."/>
            <person name="Ezra D."/>
            <person name="Gonzalez J."/>
            <person name="Henrissat B."/>
            <person name="Kuo A."/>
            <person name="Liang C."/>
            <person name="Lipzen A."/>
            <person name="Lutzoni F."/>
            <person name="Magnuson J."/>
            <person name="Mondo S."/>
            <person name="Nolan M."/>
            <person name="Ohm R."/>
            <person name="Pangilinan J."/>
            <person name="Park H.-J."/>
            <person name="Ramirez L."/>
            <person name="Alfaro M."/>
            <person name="Sun H."/>
            <person name="Tritt A."/>
            <person name="Yoshinaga Y."/>
            <person name="Zwiers L.-H."/>
            <person name="Turgeon B."/>
            <person name="Goodwin S."/>
            <person name="Spatafora J."/>
            <person name="Crous P."/>
            <person name="Grigoriev I."/>
        </authorList>
    </citation>
    <scope>NUCLEOTIDE SEQUENCE</scope>
    <source>
        <strain evidence="2">CBS 123094</strain>
    </source>
</reference>
<feature type="compositionally biased region" description="Basic residues" evidence="1">
    <location>
        <begin position="43"/>
        <end position="68"/>
    </location>
</feature>